<keyword evidence="12 17" id="KW-0472">Membrane</keyword>
<dbReference type="InterPro" id="IPR003661">
    <property type="entry name" value="HisK_dim/P_dom"/>
</dbReference>
<dbReference type="InterPro" id="IPR011006">
    <property type="entry name" value="CheY-like_superfamily"/>
</dbReference>
<dbReference type="Pfam" id="PF00512">
    <property type="entry name" value="HisKA"/>
    <property type="match status" value="1"/>
</dbReference>
<feature type="compositionally biased region" description="Basic and acidic residues" evidence="16">
    <location>
        <begin position="821"/>
        <end position="830"/>
    </location>
</feature>
<keyword evidence="8" id="KW-0547">Nucleotide-binding</keyword>
<dbReference type="GO" id="GO:0005886">
    <property type="term" value="C:plasma membrane"/>
    <property type="evidence" value="ECO:0007669"/>
    <property type="project" value="UniProtKB-SubCell"/>
</dbReference>
<dbReference type="InterPro" id="IPR001789">
    <property type="entry name" value="Sig_transdc_resp-reg_receiver"/>
</dbReference>
<keyword evidence="6 14" id="KW-0597">Phosphoprotein</keyword>
<dbReference type="PRINTS" id="PR00344">
    <property type="entry name" value="BCTRLSENSOR"/>
</dbReference>
<feature type="compositionally biased region" description="Low complexity" evidence="16">
    <location>
        <begin position="781"/>
        <end position="797"/>
    </location>
</feature>
<keyword evidence="15" id="KW-0175">Coiled coil</keyword>
<dbReference type="OrthoDB" id="9790669at2"/>
<organism evidence="22 23">
    <name type="scientific">Paenibacillus chitinolyticus</name>
    <dbReference type="NCBI Taxonomy" id="79263"/>
    <lineage>
        <taxon>Bacteria</taxon>
        <taxon>Bacillati</taxon>
        <taxon>Bacillota</taxon>
        <taxon>Bacilli</taxon>
        <taxon>Bacillales</taxon>
        <taxon>Paenibacillaceae</taxon>
        <taxon>Paenibacillus</taxon>
    </lineage>
</organism>
<dbReference type="EC" id="2.7.13.3" evidence="4"/>
<dbReference type="EMBL" id="CP026520">
    <property type="protein sequence ID" value="QAV18373.1"/>
    <property type="molecule type" value="Genomic_DNA"/>
</dbReference>
<evidence type="ECO:0000313" key="23">
    <source>
        <dbReference type="Proteomes" id="UP000288943"/>
    </source>
</evidence>
<dbReference type="InterPro" id="IPR003018">
    <property type="entry name" value="GAF"/>
</dbReference>
<dbReference type="Pfam" id="PF12729">
    <property type="entry name" value="4HB_MCP_1"/>
    <property type="match status" value="1"/>
</dbReference>
<feature type="domain" description="HAMP" evidence="20">
    <location>
        <begin position="209"/>
        <end position="263"/>
    </location>
</feature>
<dbReference type="Gene3D" id="3.40.50.2300">
    <property type="match status" value="3"/>
</dbReference>
<dbReference type="SMART" id="SM00388">
    <property type="entry name" value="HisKA"/>
    <property type="match status" value="1"/>
</dbReference>
<keyword evidence="7" id="KW-0808">Transferase</keyword>
<evidence type="ECO:0000259" key="18">
    <source>
        <dbReference type="PROSITE" id="PS50109"/>
    </source>
</evidence>
<evidence type="ECO:0000256" key="15">
    <source>
        <dbReference type="SAM" id="Coils"/>
    </source>
</evidence>
<reference evidence="21 24" key="2">
    <citation type="submission" date="2022-05" db="EMBL/GenBank/DDBJ databases">
        <title>Genome Sequencing of Bee-Associated Microbes.</title>
        <authorList>
            <person name="Dunlap C."/>
        </authorList>
    </citation>
    <scope>NUCLEOTIDE SEQUENCE [LARGE SCALE GENOMIC DNA]</scope>
    <source>
        <strain evidence="21 24">NRRL B-23120</strain>
    </source>
</reference>
<evidence type="ECO:0000313" key="21">
    <source>
        <dbReference type="EMBL" id="MCY9594377.1"/>
    </source>
</evidence>
<dbReference type="RefSeq" id="WP_042228368.1">
    <property type="nucleotide sequence ID" value="NZ_CP026520.1"/>
</dbReference>
<dbReference type="InterPro" id="IPR024478">
    <property type="entry name" value="HlyB_4HB_MCP"/>
</dbReference>
<evidence type="ECO:0000256" key="13">
    <source>
        <dbReference type="ARBA" id="ARBA00074306"/>
    </source>
</evidence>
<feature type="domain" description="Response regulatory" evidence="19">
    <location>
        <begin position="960"/>
        <end position="1076"/>
    </location>
</feature>
<evidence type="ECO:0000256" key="2">
    <source>
        <dbReference type="ARBA" id="ARBA00004651"/>
    </source>
</evidence>
<evidence type="ECO:0000256" key="12">
    <source>
        <dbReference type="ARBA" id="ARBA00023136"/>
    </source>
</evidence>
<dbReference type="SMART" id="SM00304">
    <property type="entry name" value="HAMP"/>
    <property type="match status" value="1"/>
</dbReference>
<comment type="catalytic activity">
    <reaction evidence="1">
        <text>ATP + protein L-histidine = ADP + protein N-phospho-L-histidine.</text>
        <dbReference type="EC" id="2.7.13.3"/>
    </reaction>
</comment>
<dbReference type="CDD" id="cd19411">
    <property type="entry name" value="MCP2201-like_sensor"/>
    <property type="match status" value="1"/>
</dbReference>
<dbReference type="Gene3D" id="6.10.340.10">
    <property type="match status" value="1"/>
</dbReference>
<dbReference type="Gene3D" id="1.10.287.130">
    <property type="match status" value="1"/>
</dbReference>
<dbReference type="CDD" id="cd17546">
    <property type="entry name" value="REC_hyHK_CKI1_RcsC-like"/>
    <property type="match status" value="1"/>
</dbReference>
<keyword evidence="10" id="KW-0067">ATP-binding</keyword>
<evidence type="ECO:0000256" key="8">
    <source>
        <dbReference type="ARBA" id="ARBA00022741"/>
    </source>
</evidence>
<evidence type="ECO:0000259" key="19">
    <source>
        <dbReference type="PROSITE" id="PS50110"/>
    </source>
</evidence>
<dbReference type="Pfam" id="PF00672">
    <property type="entry name" value="HAMP"/>
    <property type="match status" value="1"/>
</dbReference>
<dbReference type="InterPro" id="IPR047347">
    <property type="entry name" value="YvaQ-like_sensor"/>
</dbReference>
<evidence type="ECO:0000256" key="16">
    <source>
        <dbReference type="SAM" id="MobiDB-lite"/>
    </source>
</evidence>
<dbReference type="SUPFAM" id="SSF47384">
    <property type="entry name" value="Homodimeric domain of signal transducing histidine kinase"/>
    <property type="match status" value="1"/>
</dbReference>
<feature type="region of interest" description="Disordered" evidence="16">
    <location>
        <begin position="781"/>
        <end position="830"/>
    </location>
</feature>
<dbReference type="AlphaFoldDB" id="A0A410WVN3"/>
<dbReference type="InterPro" id="IPR005467">
    <property type="entry name" value="His_kinase_dom"/>
</dbReference>
<keyword evidence="9" id="KW-0418">Kinase</keyword>
<dbReference type="PANTHER" id="PTHR45339:SF1">
    <property type="entry name" value="HYBRID SIGNAL TRANSDUCTION HISTIDINE KINASE J"/>
    <property type="match status" value="1"/>
</dbReference>
<evidence type="ECO:0000256" key="11">
    <source>
        <dbReference type="ARBA" id="ARBA00023012"/>
    </source>
</evidence>
<dbReference type="SUPFAM" id="SSF52172">
    <property type="entry name" value="CheY-like"/>
    <property type="match status" value="3"/>
</dbReference>
<evidence type="ECO:0000256" key="1">
    <source>
        <dbReference type="ARBA" id="ARBA00000085"/>
    </source>
</evidence>
<dbReference type="Proteomes" id="UP001527202">
    <property type="component" value="Unassembled WGS sequence"/>
</dbReference>
<feature type="transmembrane region" description="Helical" evidence="17">
    <location>
        <begin position="186"/>
        <end position="207"/>
    </location>
</feature>
<evidence type="ECO:0000256" key="10">
    <source>
        <dbReference type="ARBA" id="ARBA00022840"/>
    </source>
</evidence>
<dbReference type="PROSITE" id="PS50110">
    <property type="entry name" value="RESPONSE_REGULATORY"/>
    <property type="match status" value="3"/>
</dbReference>
<dbReference type="Pfam" id="PF00072">
    <property type="entry name" value="Response_reg"/>
    <property type="match status" value="3"/>
</dbReference>
<dbReference type="Gene3D" id="3.30.565.10">
    <property type="entry name" value="Histidine kinase-like ATPase, C-terminal domain"/>
    <property type="match status" value="1"/>
</dbReference>
<feature type="domain" description="Response regulatory" evidence="19">
    <location>
        <begin position="838"/>
        <end position="951"/>
    </location>
</feature>
<feature type="compositionally biased region" description="Pro residues" evidence="16">
    <location>
        <begin position="798"/>
        <end position="816"/>
    </location>
</feature>
<evidence type="ECO:0000259" key="20">
    <source>
        <dbReference type="PROSITE" id="PS50885"/>
    </source>
</evidence>
<comment type="similarity">
    <text evidence="3">In the N-terminal section; belongs to the phytochrome family.</text>
</comment>
<dbReference type="CDD" id="cd06225">
    <property type="entry name" value="HAMP"/>
    <property type="match status" value="1"/>
</dbReference>
<feature type="domain" description="Response regulatory" evidence="19">
    <location>
        <begin position="1106"/>
        <end position="1223"/>
    </location>
</feature>
<dbReference type="CDD" id="cd00082">
    <property type="entry name" value="HisKA"/>
    <property type="match status" value="1"/>
</dbReference>
<protein>
    <recommendedName>
        <fullName evidence="13">Circadian input-output histidine kinase CikA</fullName>
        <ecNumber evidence="4">2.7.13.3</ecNumber>
    </recommendedName>
</protein>
<proteinExistence type="inferred from homology"/>
<keyword evidence="5" id="KW-1003">Cell membrane</keyword>
<dbReference type="KEGG" id="pchi:PC41400_12105"/>
<keyword evidence="11" id="KW-0902">Two-component regulatory system</keyword>
<feature type="modified residue" description="4-aspartylphosphate" evidence="14">
    <location>
        <position position="1156"/>
    </location>
</feature>
<dbReference type="SUPFAM" id="SSF55781">
    <property type="entry name" value="GAF domain-like"/>
    <property type="match status" value="1"/>
</dbReference>
<feature type="modified residue" description="4-aspartylphosphate" evidence="14">
    <location>
        <position position="887"/>
    </location>
</feature>
<comment type="subcellular location">
    <subcellularLocation>
        <location evidence="2">Cell membrane</location>
        <topology evidence="2">Multi-pass membrane protein</topology>
    </subcellularLocation>
</comment>
<dbReference type="FunFam" id="3.30.565.10:FF:000010">
    <property type="entry name" value="Sensor histidine kinase RcsC"/>
    <property type="match status" value="1"/>
</dbReference>
<keyword evidence="24" id="KW-1185">Reference proteome</keyword>
<dbReference type="InterPro" id="IPR003660">
    <property type="entry name" value="HAMP_dom"/>
</dbReference>
<evidence type="ECO:0000256" key="3">
    <source>
        <dbReference type="ARBA" id="ARBA00006402"/>
    </source>
</evidence>
<dbReference type="PANTHER" id="PTHR45339">
    <property type="entry name" value="HYBRID SIGNAL TRANSDUCTION HISTIDINE KINASE J"/>
    <property type="match status" value="1"/>
</dbReference>
<dbReference type="SMART" id="SM00448">
    <property type="entry name" value="REC"/>
    <property type="match status" value="3"/>
</dbReference>
<dbReference type="PROSITE" id="PS50109">
    <property type="entry name" value="HIS_KIN"/>
    <property type="match status" value="1"/>
</dbReference>
<evidence type="ECO:0000256" key="5">
    <source>
        <dbReference type="ARBA" id="ARBA00022475"/>
    </source>
</evidence>
<dbReference type="Pfam" id="PF02518">
    <property type="entry name" value="HATPase_c"/>
    <property type="match status" value="1"/>
</dbReference>
<dbReference type="InterPro" id="IPR004358">
    <property type="entry name" value="Sig_transdc_His_kin-like_C"/>
</dbReference>
<dbReference type="Gene3D" id="3.30.450.40">
    <property type="match status" value="1"/>
</dbReference>
<evidence type="ECO:0000256" key="17">
    <source>
        <dbReference type="SAM" id="Phobius"/>
    </source>
</evidence>
<dbReference type="InterPro" id="IPR036890">
    <property type="entry name" value="HATPase_C_sf"/>
</dbReference>
<feature type="coiled-coil region" evidence="15">
    <location>
        <begin position="441"/>
        <end position="542"/>
    </location>
</feature>
<dbReference type="EMBL" id="JAMDMJ010000001">
    <property type="protein sequence ID" value="MCY9594377.1"/>
    <property type="molecule type" value="Genomic_DNA"/>
</dbReference>
<feature type="modified residue" description="4-aspartylphosphate" evidence="14">
    <location>
        <position position="1009"/>
    </location>
</feature>
<dbReference type="InterPro" id="IPR003594">
    <property type="entry name" value="HATPase_dom"/>
</dbReference>
<evidence type="ECO:0000313" key="24">
    <source>
        <dbReference type="Proteomes" id="UP001527202"/>
    </source>
</evidence>
<name>A0A410WVN3_9BACL</name>
<dbReference type="CDD" id="cd16922">
    <property type="entry name" value="HATPase_EvgS-ArcB-TorS-like"/>
    <property type="match status" value="1"/>
</dbReference>
<dbReference type="SMART" id="SM00065">
    <property type="entry name" value="GAF"/>
    <property type="match status" value="1"/>
</dbReference>
<evidence type="ECO:0000256" key="4">
    <source>
        <dbReference type="ARBA" id="ARBA00012438"/>
    </source>
</evidence>
<dbReference type="GO" id="GO:0005524">
    <property type="term" value="F:ATP binding"/>
    <property type="evidence" value="ECO:0007669"/>
    <property type="project" value="UniProtKB-KW"/>
</dbReference>
<dbReference type="SMART" id="SM00387">
    <property type="entry name" value="HATPase_c"/>
    <property type="match status" value="1"/>
</dbReference>
<evidence type="ECO:0000256" key="7">
    <source>
        <dbReference type="ARBA" id="ARBA00022679"/>
    </source>
</evidence>
<keyword evidence="17" id="KW-1133">Transmembrane helix</keyword>
<evidence type="ECO:0000313" key="22">
    <source>
        <dbReference type="EMBL" id="QAV18373.1"/>
    </source>
</evidence>
<dbReference type="CDD" id="cd00156">
    <property type="entry name" value="REC"/>
    <property type="match status" value="1"/>
</dbReference>
<dbReference type="SUPFAM" id="SSF55874">
    <property type="entry name" value="ATPase domain of HSP90 chaperone/DNA topoisomerase II/histidine kinase"/>
    <property type="match status" value="1"/>
</dbReference>
<dbReference type="Proteomes" id="UP000288943">
    <property type="component" value="Chromosome"/>
</dbReference>
<reference evidence="22 23" key="1">
    <citation type="submission" date="2018-01" db="EMBL/GenBank/DDBJ databases">
        <title>The whole genome sequencing and assembly of Paenibacillus chitinolyticus KCCM 41400 strain.</title>
        <authorList>
            <person name="Kim J.-Y."/>
            <person name="Park M.-K."/>
            <person name="Lee Y.-J."/>
            <person name="Yi H."/>
            <person name="Bahn Y.-S."/>
            <person name="Kim J.F."/>
            <person name="Lee D.-W."/>
        </authorList>
    </citation>
    <scope>NUCLEOTIDE SEQUENCE [LARGE SCALE GENOMIC DNA]</scope>
    <source>
        <strain evidence="22 23">KCCM 41400</strain>
    </source>
</reference>
<dbReference type="Pfam" id="PF13185">
    <property type="entry name" value="GAF_2"/>
    <property type="match status" value="1"/>
</dbReference>
<gene>
    <name evidence="21" type="ORF">M5X16_01110</name>
    <name evidence="22" type="ORF">PC41400_12105</name>
</gene>
<feature type="domain" description="Histidine kinase" evidence="18">
    <location>
        <begin position="552"/>
        <end position="774"/>
    </location>
</feature>
<dbReference type="GeneID" id="95375553"/>
<dbReference type="GO" id="GO:0000155">
    <property type="term" value="F:phosphorelay sensor kinase activity"/>
    <property type="evidence" value="ECO:0007669"/>
    <property type="project" value="InterPro"/>
</dbReference>
<dbReference type="InterPro" id="IPR029016">
    <property type="entry name" value="GAF-like_dom_sf"/>
</dbReference>
<dbReference type="PROSITE" id="PS50885">
    <property type="entry name" value="HAMP"/>
    <property type="match status" value="1"/>
</dbReference>
<evidence type="ECO:0000256" key="6">
    <source>
        <dbReference type="ARBA" id="ARBA00022553"/>
    </source>
</evidence>
<evidence type="ECO:0000256" key="9">
    <source>
        <dbReference type="ARBA" id="ARBA00022777"/>
    </source>
</evidence>
<keyword evidence="17" id="KW-0812">Transmembrane</keyword>
<sequence length="1225" mass="137486">MKISTKLMAGFGLLFILMFVLAGIGTTRISSIDESLDSAFVNRFNKTRLAYTARSDVNSIAKYMANLLLNSDPNQPGAKENLAKANTYKEKLKEGVAALQKSADSDVEKQLTYETVKSTENFMSYLNQAIELYDNGKVAEANKLRTDIGVSYQDQVTESVDHLTQYLDDNVQKGINEFKASNSKTLLLTILLTVAALVIGLGIMYWIMRSLSRGLALLTGMIKGFGNGRFDPGYRVEVTTTDEFGKVAEVFNVMADDLEELMHNERTFNKQNEDQAWLKSNVANMSMLLQDQTNMHDLTNSFISEASRMIGATFGAVYLLEREGMRTRLVLSSAYAFDKDPEDNLLPEFALGQGLVGQAAADGRRIMVQDEVDTYLTIQSSFGQLDAKYLVVEPVVSEEEVGAVVEFAGLKMLSENELDLLEQLTENLAVSIGRIRSRERVEELLRMSQALTEELQSQSEELISQQEELRTSNEKLEEQTKALKASEELLQSQQEELEQNNEELLRKTKQLQTQVQETELANRQIEEAKEALEKQAFELAMASKYKSEFLANMSHELRTPLNSMLILSQMLAENKDSNLYDKQVEYAETIHSSGSDLLKLINDVLDLSKVEAGKVEVQAEYVLVPDIMETIQRSFEQVARKKALGFEITIDSGVPRMLYTDSMRLEQILRNLLSNAFKFTSQGSVLLHVYPVKEGEPQIAFSVKDTGIGIAEEKQQIIFEAFQQADGTTSRQFGGTGLGLSISKQLAGLLGGTIEICSREGEGSTFTLFIPHRKYSERVGGSAEAAAAGQEQQALPLPDAPAVPQLPAPAPVPVKPVPKAAQREVEDDRGSITENDKVLLIVEDDVHFMNVLVDMARSRGFKALVAMQGDIGLQMAKEYKPDGIILDIQLPIVDGWSILVQLKNNAETRHIPVHVMSVVDEVHQGLSMGAIAYMRKPSSKDVLEQAFIELEGFIDQNLRKLLLVEDDPVQMNNLIELIRHDDVLIEVATTADEAIVKLRERHFDCMVLDIGLADHSAFDLLERIKAEEELRRLPIVIYTEKEYDKKDEMRLKKYAESIIIKNVKSPERLLDETALFLHRVEETLPEEKKRILQRLHSSEAVFAGKKVLLVDDDIRNVFALSNLLEGYNMKVLFAETGRQALSILEKEPDLDLVLMDIMMPEMDGYEAMKEIRSMPQFDNLPIIALTAKAMRDDREKCIRAGASDYITKPINNDQLMSLIRVWLFK</sequence>
<dbReference type="InterPro" id="IPR036097">
    <property type="entry name" value="HisK_dim/P_sf"/>
</dbReference>
<evidence type="ECO:0000256" key="14">
    <source>
        <dbReference type="PROSITE-ProRule" id="PRU00169"/>
    </source>
</evidence>
<accession>A0A410WVN3</accession>